<evidence type="ECO:0000259" key="2">
    <source>
        <dbReference type="Pfam" id="PF13548"/>
    </source>
</evidence>
<keyword evidence="1" id="KW-0472">Membrane</keyword>
<dbReference type="InterPro" id="IPR025196">
    <property type="entry name" value="DUF4126"/>
</dbReference>
<dbReference type="EMBL" id="JACHIA010000003">
    <property type="protein sequence ID" value="MBB6069922.1"/>
    <property type="molecule type" value="Genomic_DNA"/>
</dbReference>
<evidence type="ECO:0000313" key="4">
    <source>
        <dbReference type="Proteomes" id="UP000582837"/>
    </source>
</evidence>
<dbReference type="RefSeq" id="WP_170039487.1">
    <property type="nucleotide sequence ID" value="NZ_JABDTL010000002.1"/>
</dbReference>
<protein>
    <recommendedName>
        <fullName evidence="2">DUF4126 domain-containing protein</fullName>
    </recommendedName>
</protein>
<name>A0A841GQV7_9BACT</name>
<dbReference type="Pfam" id="PF13548">
    <property type="entry name" value="DUF4126"/>
    <property type="match status" value="1"/>
</dbReference>
<feature type="domain" description="DUF4126" evidence="2">
    <location>
        <begin position="8"/>
        <end position="178"/>
    </location>
</feature>
<sequence>MDALSAAAFGIVLAACAGLRAFLPVFSASLAAWTLHVPLPQNLEWLARPETVLAFGIATLIEILGDKVPLVDHALDSIQLFTKPGLAVLAATPFLYQLSPQYAIGIGIVLGAPLALGVHSAKATARVGSTAATGGIGNPILSVVEDVAAIGSIALAFLAPVVALVLLAVMLFLLVRFAIRIRKRTRRQAASG</sequence>
<proteinExistence type="predicted"/>
<comment type="caution">
    <text evidence="3">The sequence shown here is derived from an EMBL/GenBank/DDBJ whole genome shotgun (WGS) entry which is preliminary data.</text>
</comment>
<evidence type="ECO:0000256" key="1">
    <source>
        <dbReference type="SAM" id="Phobius"/>
    </source>
</evidence>
<feature type="transmembrane region" description="Helical" evidence="1">
    <location>
        <begin position="147"/>
        <end position="179"/>
    </location>
</feature>
<keyword evidence="1" id="KW-1133">Transmembrane helix</keyword>
<reference evidence="3 4" key="1">
    <citation type="submission" date="2020-08" db="EMBL/GenBank/DDBJ databases">
        <title>Genomic Encyclopedia of Type Strains, Phase IV (KMG-IV): sequencing the most valuable type-strain genomes for metagenomic binning, comparative biology and taxonomic classification.</title>
        <authorList>
            <person name="Goeker M."/>
        </authorList>
    </citation>
    <scope>NUCLEOTIDE SEQUENCE [LARGE SCALE GENOMIC DNA]</scope>
    <source>
        <strain evidence="3 4">DSM 29007</strain>
    </source>
</reference>
<dbReference type="Proteomes" id="UP000582837">
    <property type="component" value="Unassembled WGS sequence"/>
</dbReference>
<organism evidence="3 4">
    <name type="scientific">Longimicrobium terrae</name>
    <dbReference type="NCBI Taxonomy" id="1639882"/>
    <lineage>
        <taxon>Bacteria</taxon>
        <taxon>Pseudomonadati</taxon>
        <taxon>Gemmatimonadota</taxon>
        <taxon>Longimicrobiia</taxon>
        <taxon>Longimicrobiales</taxon>
        <taxon>Longimicrobiaceae</taxon>
        <taxon>Longimicrobium</taxon>
    </lineage>
</organism>
<keyword evidence="4" id="KW-1185">Reference proteome</keyword>
<evidence type="ECO:0000313" key="3">
    <source>
        <dbReference type="EMBL" id="MBB6069922.1"/>
    </source>
</evidence>
<dbReference type="AlphaFoldDB" id="A0A841GQV7"/>
<keyword evidence="1" id="KW-0812">Transmembrane</keyword>
<accession>A0A841GQV7</accession>
<gene>
    <name evidence="3" type="ORF">HNQ61_001539</name>
</gene>